<feature type="repeat" description="PPR" evidence="2">
    <location>
        <begin position="192"/>
        <end position="226"/>
    </location>
</feature>
<dbReference type="Pfam" id="PF13041">
    <property type="entry name" value="PPR_2"/>
    <property type="match status" value="1"/>
</dbReference>
<name>A0A5K1G906_9MAGN</name>
<feature type="repeat" description="PPR" evidence="2">
    <location>
        <begin position="362"/>
        <end position="396"/>
    </location>
</feature>
<reference evidence="3" key="1">
    <citation type="submission" date="2019-09" db="EMBL/GenBank/DDBJ databases">
        <authorList>
            <person name="Zhang L."/>
        </authorList>
    </citation>
    <scope>NUCLEOTIDE SEQUENCE</scope>
</reference>
<dbReference type="AlphaFoldDB" id="A0A5K1G906"/>
<dbReference type="Pfam" id="PF20431">
    <property type="entry name" value="E_motif"/>
    <property type="match status" value="1"/>
</dbReference>
<evidence type="ECO:0000313" key="3">
    <source>
        <dbReference type="EMBL" id="VVW73457.1"/>
    </source>
</evidence>
<dbReference type="EMBL" id="LR721787">
    <property type="protein sequence ID" value="VVW73457.1"/>
    <property type="molecule type" value="Genomic_DNA"/>
</dbReference>
<dbReference type="Pfam" id="PF01535">
    <property type="entry name" value="PPR"/>
    <property type="match status" value="4"/>
</dbReference>
<proteinExistence type="predicted"/>
<dbReference type="GO" id="GO:0009451">
    <property type="term" value="P:RNA modification"/>
    <property type="evidence" value="ECO:0007669"/>
    <property type="project" value="InterPro"/>
</dbReference>
<sequence>MDHLAFLYPTFSIGLLKQSHHPILLSTITFATLSFSQKKECHVQHSYGRKYNHVNLQENCLSILKNCRLLPQVLQVHAHALRTSLFQLPIIQISLLSIATRKMKDIDMNYLSLVFKQIDKPTNSMYNLMIRGYANGNVPGKAIFFYRQMRRREVHPDAFASSFVLKSCSRISALFEGQQIHAGIVKDGYEPDGLLMTTLMDLYGRCRLGDDAHQLFDEMPNRDVVSWNVLISCFLQNKCTRDALGLFLRMMSFDDVSQRPDHVTCLLTLSACANLGALDVGESVRRYAEDCGFDDALNIKNSLIDMYAKCGCLDKALELFDKTIGRNVVTWTTMISALAMHGQGRLAIEAFQAMGRSGIQPDVQTFTAVLSACSHAGLVDAGRKYFDMMVDFGIKPTIHHYGCMVDLLGRAGLLEDAYGMIMSMDAEPDQMIWRTLLGACRIHGNVSLGQQVITHLINMKAYQAGDYVLLSNIHAARGNWDGVAQLRRVMKDEAIMTTPGCSTIQLNGKFHDFVVDDDSHIQTKEIFAVLDELQMHLKSAGYVASSAAK</sequence>
<evidence type="ECO:0000256" key="1">
    <source>
        <dbReference type="ARBA" id="ARBA00022737"/>
    </source>
</evidence>
<dbReference type="OrthoDB" id="185373at2759"/>
<dbReference type="FunFam" id="1.25.40.10:FF:000344">
    <property type="entry name" value="Pentatricopeptide repeat-containing protein"/>
    <property type="match status" value="1"/>
</dbReference>
<dbReference type="FunFam" id="1.25.40.10:FF:000242">
    <property type="entry name" value="Pentatricopeptide repeat-containing protein"/>
    <property type="match status" value="1"/>
</dbReference>
<feature type="repeat" description="PPR" evidence="2">
    <location>
        <begin position="122"/>
        <end position="156"/>
    </location>
</feature>
<dbReference type="Gene3D" id="1.25.40.10">
    <property type="entry name" value="Tetratricopeptide repeat domain"/>
    <property type="match status" value="2"/>
</dbReference>
<dbReference type="PROSITE" id="PS51375">
    <property type="entry name" value="PPR"/>
    <property type="match status" value="4"/>
</dbReference>
<dbReference type="PANTHER" id="PTHR47926:SF469">
    <property type="entry name" value="DYW DOMAIN-CONTAINING PROTEIN"/>
    <property type="match status" value="1"/>
</dbReference>
<dbReference type="InterPro" id="IPR046848">
    <property type="entry name" value="E_motif"/>
</dbReference>
<dbReference type="InterPro" id="IPR011990">
    <property type="entry name" value="TPR-like_helical_dom_sf"/>
</dbReference>
<protein>
    <recommendedName>
        <fullName evidence="4">Pentacotripeptide-repeat region of PRORP domain-containing protein</fullName>
    </recommendedName>
</protein>
<dbReference type="InterPro" id="IPR046960">
    <property type="entry name" value="PPR_At4g14850-like_plant"/>
</dbReference>
<accession>A0A5K1G906</accession>
<gene>
    <name evidence="3" type="ORF">NYM_LOCUS26451</name>
</gene>
<dbReference type="GO" id="GO:0003723">
    <property type="term" value="F:RNA binding"/>
    <property type="evidence" value="ECO:0007669"/>
    <property type="project" value="InterPro"/>
</dbReference>
<dbReference type="NCBIfam" id="TIGR00756">
    <property type="entry name" value="PPR"/>
    <property type="match status" value="6"/>
</dbReference>
<dbReference type="InterPro" id="IPR002885">
    <property type="entry name" value="PPR_rpt"/>
</dbReference>
<keyword evidence="1" id="KW-0677">Repeat</keyword>
<feature type="repeat" description="PPR" evidence="2">
    <location>
        <begin position="327"/>
        <end position="361"/>
    </location>
</feature>
<dbReference type="OMA" id="SSAGHWE"/>
<dbReference type="Gramene" id="NC9G0091350.1">
    <property type="protein sequence ID" value="NC9G0091350.1:cds"/>
    <property type="gene ID" value="NC9G0091350"/>
</dbReference>
<dbReference type="PANTHER" id="PTHR47926">
    <property type="entry name" value="PENTATRICOPEPTIDE REPEAT-CONTAINING PROTEIN"/>
    <property type="match status" value="1"/>
</dbReference>
<evidence type="ECO:0008006" key="4">
    <source>
        <dbReference type="Google" id="ProtNLM"/>
    </source>
</evidence>
<evidence type="ECO:0000256" key="2">
    <source>
        <dbReference type="PROSITE-ProRule" id="PRU00708"/>
    </source>
</evidence>
<organism evidence="3">
    <name type="scientific">Nymphaea colorata</name>
    <name type="common">pocket water lily</name>
    <dbReference type="NCBI Taxonomy" id="210225"/>
    <lineage>
        <taxon>Eukaryota</taxon>
        <taxon>Viridiplantae</taxon>
        <taxon>Streptophyta</taxon>
        <taxon>Embryophyta</taxon>
        <taxon>Tracheophyta</taxon>
        <taxon>Spermatophyta</taxon>
        <taxon>Magnoliopsida</taxon>
        <taxon>Nymphaeales</taxon>
        <taxon>Nymphaeaceae</taxon>
        <taxon>Nymphaea</taxon>
    </lineage>
</organism>